<gene>
    <name evidence="1" type="ORF">CEXT_713321</name>
</gene>
<sequence length="114" mass="12424">MLPSMCLPSKPNITHTPSRAVFATWFCGMTYALRGLREIARKGSATAGDEWGVNGWEGKGSLTSRMPLHHHTRMRNLRSTDGIGLLSVDSSSQLSIGNGDRYIHIADGVSNLLK</sequence>
<dbReference type="Proteomes" id="UP001054945">
    <property type="component" value="Unassembled WGS sequence"/>
</dbReference>
<dbReference type="EMBL" id="BPLR01006483">
    <property type="protein sequence ID" value="GIY10167.1"/>
    <property type="molecule type" value="Genomic_DNA"/>
</dbReference>
<comment type="caution">
    <text evidence="1">The sequence shown here is derived from an EMBL/GenBank/DDBJ whole genome shotgun (WGS) entry which is preliminary data.</text>
</comment>
<name>A0AAV4QPS9_CAEEX</name>
<protein>
    <submittedName>
        <fullName evidence="1">Uncharacterized protein</fullName>
    </submittedName>
</protein>
<reference evidence="1 2" key="1">
    <citation type="submission" date="2021-06" db="EMBL/GenBank/DDBJ databases">
        <title>Caerostris extrusa draft genome.</title>
        <authorList>
            <person name="Kono N."/>
            <person name="Arakawa K."/>
        </authorList>
    </citation>
    <scope>NUCLEOTIDE SEQUENCE [LARGE SCALE GENOMIC DNA]</scope>
</reference>
<accession>A0AAV4QPS9</accession>
<keyword evidence="2" id="KW-1185">Reference proteome</keyword>
<evidence type="ECO:0000313" key="1">
    <source>
        <dbReference type="EMBL" id="GIY10167.1"/>
    </source>
</evidence>
<evidence type="ECO:0000313" key="2">
    <source>
        <dbReference type="Proteomes" id="UP001054945"/>
    </source>
</evidence>
<dbReference type="AlphaFoldDB" id="A0AAV4QPS9"/>
<proteinExistence type="predicted"/>
<organism evidence="1 2">
    <name type="scientific">Caerostris extrusa</name>
    <name type="common">Bark spider</name>
    <name type="synonym">Caerostris bankana</name>
    <dbReference type="NCBI Taxonomy" id="172846"/>
    <lineage>
        <taxon>Eukaryota</taxon>
        <taxon>Metazoa</taxon>
        <taxon>Ecdysozoa</taxon>
        <taxon>Arthropoda</taxon>
        <taxon>Chelicerata</taxon>
        <taxon>Arachnida</taxon>
        <taxon>Araneae</taxon>
        <taxon>Araneomorphae</taxon>
        <taxon>Entelegynae</taxon>
        <taxon>Araneoidea</taxon>
        <taxon>Araneidae</taxon>
        <taxon>Caerostris</taxon>
    </lineage>
</organism>